<protein>
    <recommendedName>
        <fullName evidence="3">F-box domain-containing protein</fullName>
    </recommendedName>
</protein>
<dbReference type="AlphaFoldDB" id="A0A2S6BT90"/>
<dbReference type="Proteomes" id="UP000237631">
    <property type="component" value="Unassembled WGS sequence"/>
</dbReference>
<sequence>MSPLLDLLPAELLLRITEYSAFDSYKSLSLANSRLHKFLEPVLFACLKVTNRKEDEDALRAVVEKHGRHVAKLNFDLHLLPDPEDGGSLNESESTQEDEVRFPQAKRLTHLARDVLSGQLCHNVSDIKFTVIAADNFDSTDWAERGTIYMHEDPETADDVLDEEQNASWRGTMNEAYQALATREGTTTLRLCEVVPRGCSTFYTQAWRDFLHNIRDFNIKLWGGDNGAGWHSNTQSGYDDFILEMNQFFGHLGSAERVTFIADDHNPIGMEPNFHHSPTPIRHDAMPRLKHLVMENFFVDPALANLMTSHSQQLESLTLKNCFGSPDISAAHPYTWAEFLKTSQESKPILQSLTITNDRAPLTREEEFWRAYAEDEAAPFEPREEESTEILHIRERLRRDPKLRVWPYVYLDDKYGMVFHDEDENVTAFEAGADQREYEVLMGVVKENRKKRERR</sequence>
<gene>
    <name evidence="1" type="ORF">CBER1_07683</name>
</gene>
<evidence type="ECO:0008006" key="3">
    <source>
        <dbReference type="Google" id="ProtNLM"/>
    </source>
</evidence>
<reference evidence="2" key="1">
    <citation type="journal article" date="2017" name="bioRxiv">
        <title>Conservation of a gene cluster reveals novel cercosporin biosynthetic mechanisms and extends production to the genus Colletotrichum.</title>
        <authorList>
            <person name="de Jonge R."/>
            <person name="Ebert M.K."/>
            <person name="Huitt-Roehl C.R."/>
            <person name="Pal P."/>
            <person name="Suttle J.C."/>
            <person name="Spanner R.E."/>
            <person name="Neubauer J.D."/>
            <person name="Jurick W.M.II."/>
            <person name="Stott K.A."/>
            <person name="Secor G.A."/>
            <person name="Thomma B.P.H.J."/>
            <person name="Van de Peer Y."/>
            <person name="Townsend C.A."/>
            <person name="Bolton M.D."/>
        </authorList>
    </citation>
    <scope>NUCLEOTIDE SEQUENCE [LARGE SCALE GENOMIC DNA]</scope>
    <source>
        <strain evidence="2">CBS538.71</strain>
    </source>
</reference>
<name>A0A2S6BT90_9PEZI</name>
<dbReference type="EMBL" id="PNEN01001778">
    <property type="protein sequence ID" value="PPJ50696.1"/>
    <property type="molecule type" value="Genomic_DNA"/>
</dbReference>
<keyword evidence="2" id="KW-1185">Reference proteome</keyword>
<accession>A0A2S6BT90</accession>
<dbReference type="OrthoDB" id="5410873at2759"/>
<proteinExistence type="predicted"/>
<evidence type="ECO:0000313" key="2">
    <source>
        <dbReference type="Proteomes" id="UP000237631"/>
    </source>
</evidence>
<organism evidence="1 2">
    <name type="scientific">Cercospora berteroae</name>
    <dbReference type="NCBI Taxonomy" id="357750"/>
    <lineage>
        <taxon>Eukaryota</taxon>
        <taxon>Fungi</taxon>
        <taxon>Dikarya</taxon>
        <taxon>Ascomycota</taxon>
        <taxon>Pezizomycotina</taxon>
        <taxon>Dothideomycetes</taxon>
        <taxon>Dothideomycetidae</taxon>
        <taxon>Mycosphaerellales</taxon>
        <taxon>Mycosphaerellaceae</taxon>
        <taxon>Cercospora</taxon>
    </lineage>
</organism>
<evidence type="ECO:0000313" key="1">
    <source>
        <dbReference type="EMBL" id="PPJ50696.1"/>
    </source>
</evidence>
<comment type="caution">
    <text evidence="1">The sequence shown here is derived from an EMBL/GenBank/DDBJ whole genome shotgun (WGS) entry which is preliminary data.</text>
</comment>